<dbReference type="Proteomes" id="UP000528457">
    <property type="component" value="Unassembled WGS sequence"/>
</dbReference>
<accession>A0A7X0JQB0</accession>
<dbReference type="RefSeq" id="WP_166851584.1">
    <property type="nucleotide sequence ID" value="NZ_JAAONY010000001.1"/>
</dbReference>
<dbReference type="PANTHER" id="PTHR42708">
    <property type="entry name" value="ATP/GTP-BINDING PROTEIN-RELATED"/>
    <property type="match status" value="1"/>
</dbReference>
<gene>
    <name evidence="1" type="ORF">HNR48_000610</name>
</gene>
<comment type="caution">
    <text evidence="1">The sequence shown here is derived from an EMBL/GenBank/DDBJ whole genome shotgun (WGS) entry which is preliminary data.</text>
</comment>
<protein>
    <recommendedName>
        <fullName evidence="3">Ethanolamine utilization protein EutP</fullName>
    </recommendedName>
</protein>
<dbReference type="InterPro" id="IPR027417">
    <property type="entry name" value="P-loop_NTPase"/>
</dbReference>
<dbReference type="SUPFAM" id="SSF52540">
    <property type="entry name" value="P-loop containing nucleoside triphosphate hydrolases"/>
    <property type="match status" value="1"/>
</dbReference>
<dbReference type="AlphaFoldDB" id="A0A7X0JQB0"/>
<keyword evidence="2" id="KW-1185">Reference proteome</keyword>
<organism evidence="1 2">
    <name type="scientific">Pseudoteredinibacter isoporae</name>
    <dbReference type="NCBI Taxonomy" id="570281"/>
    <lineage>
        <taxon>Bacteria</taxon>
        <taxon>Pseudomonadati</taxon>
        <taxon>Pseudomonadota</taxon>
        <taxon>Gammaproteobacteria</taxon>
        <taxon>Cellvibrionales</taxon>
        <taxon>Cellvibrionaceae</taxon>
        <taxon>Pseudoteredinibacter</taxon>
    </lineage>
</organism>
<dbReference type="PANTHER" id="PTHR42708:SF1">
    <property type="entry name" value="GLIDING MOTILITY PROTEIN MGLA"/>
    <property type="match status" value="1"/>
</dbReference>
<evidence type="ECO:0008006" key="3">
    <source>
        <dbReference type="Google" id="ProtNLM"/>
    </source>
</evidence>
<dbReference type="Gene3D" id="3.40.50.300">
    <property type="entry name" value="P-loop containing nucleotide triphosphate hydrolases"/>
    <property type="match status" value="1"/>
</dbReference>
<reference evidence="1 2" key="1">
    <citation type="submission" date="2020-08" db="EMBL/GenBank/DDBJ databases">
        <title>Genomic Encyclopedia of Type Strains, Phase IV (KMG-IV): sequencing the most valuable type-strain genomes for metagenomic binning, comparative biology and taxonomic classification.</title>
        <authorList>
            <person name="Goeker M."/>
        </authorList>
    </citation>
    <scope>NUCLEOTIDE SEQUENCE [LARGE SCALE GENOMIC DNA]</scope>
    <source>
        <strain evidence="1 2">DSM 22368</strain>
    </source>
</reference>
<sequence>MSKNKVVFVGPSGAGKTTAIQTVIQSRAGFQGQPSAEPEPQHNMLFGHAIDYELINLRDGQTLQLLGTQGSQNSQTIQVLLRRGVAAVVILISNAVPNPLAKLREQLLQIGELAKTTRIVVGISHMDVKSDPGATVFSRELHKFEVFECLEHNIPLLVVDPRDAQDMALLLETALYIRKDDSEQELA</sequence>
<dbReference type="InParanoid" id="A0A7X0JQB0"/>
<proteinExistence type="predicted"/>
<dbReference type="EMBL" id="JACHHT010000001">
    <property type="protein sequence ID" value="MBB6520332.1"/>
    <property type="molecule type" value="Genomic_DNA"/>
</dbReference>
<dbReference type="InterPro" id="IPR052705">
    <property type="entry name" value="Gliding_Motility_GTPase"/>
</dbReference>
<evidence type="ECO:0000313" key="1">
    <source>
        <dbReference type="EMBL" id="MBB6520332.1"/>
    </source>
</evidence>
<evidence type="ECO:0000313" key="2">
    <source>
        <dbReference type="Proteomes" id="UP000528457"/>
    </source>
</evidence>
<name>A0A7X0JQB0_9GAMM</name>